<accession>A0A2P6IMH3</accession>
<dbReference type="PANTHER" id="PTHR37944:SF1">
    <property type="entry name" value="PORIN B"/>
    <property type="match status" value="1"/>
</dbReference>
<gene>
    <name evidence="3" type="primary">oprB</name>
    <name evidence="3" type="ORF">NCTC8621_04770</name>
</gene>
<dbReference type="InterPro" id="IPR052932">
    <property type="entry name" value="OprB_Porin"/>
</dbReference>
<evidence type="ECO:0000313" key="4">
    <source>
        <dbReference type="Proteomes" id="UP000255093"/>
    </source>
</evidence>
<comment type="similarity">
    <text evidence="1 2">Belongs to the OprB family.</text>
</comment>
<evidence type="ECO:0000256" key="1">
    <source>
        <dbReference type="ARBA" id="ARBA00008769"/>
    </source>
</evidence>
<dbReference type="EMBL" id="UGBW01000003">
    <property type="protein sequence ID" value="STH84674.1"/>
    <property type="molecule type" value="Genomic_DNA"/>
</dbReference>
<dbReference type="Gene3D" id="2.40.160.180">
    <property type="entry name" value="Carbohydrate-selective porin OprB"/>
    <property type="match status" value="1"/>
</dbReference>
<dbReference type="Proteomes" id="UP000255093">
    <property type="component" value="Unassembled WGS sequence"/>
</dbReference>
<dbReference type="RefSeq" id="WP_001552210.1">
    <property type="nucleotide sequence ID" value="NZ_CABWIO010000025.1"/>
</dbReference>
<organism evidence="3 4">
    <name type="scientific">Escherichia coli</name>
    <dbReference type="NCBI Taxonomy" id="562"/>
    <lineage>
        <taxon>Bacteria</taxon>
        <taxon>Pseudomonadati</taxon>
        <taxon>Pseudomonadota</taxon>
        <taxon>Gammaproteobacteria</taxon>
        <taxon>Enterobacterales</taxon>
        <taxon>Enterobacteriaceae</taxon>
        <taxon>Escherichia</taxon>
    </lineage>
</organism>
<dbReference type="AlphaFoldDB" id="A0A2P6IMH3"/>
<protein>
    <submittedName>
        <fullName evidence="3">Carbohydrate-selective porin OprB-like protein</fullName>
    </submittedName>
</protein>
<evidence type="ECO:0000256" key="2">
    <source>
        <dbReference type="RuleBase" id="RU363072"/>
    </source>
</evidence>
<evidence type="ECO:0000313" key="3">
    <source>
        <dbReference type="EMBL" id="STH84674.1"/>
    </source>
</evidence>
<dbReference type="InterPro" id="IPR038673">
    <property type="entry name" value="OprB_sf"/>
</dbReference>
<dbReference type="PANTHER" id="PTHR37944">
    <property type="entry name" value="PORIN B"/>
    <property type="match status" value="1"/>
</dbReference>
<name>A0A2P6IMH3_ECOLX</name>
<dbReference type="Pfam" id="PF04966">
    <property type="entry name" value="OprB"/>
    <property type="match status" value="1"/>
</dbReference>
<dbReference type="GO" id="GO:0015288">
    <property type="term" value="F:porin activity"/>
    <property type="evidence" value="ECO:0007669"/>
    <property type="project" value="InterPro"/>
</dbReference>
<sequence length="447" mass="50127">MDHSIRENYIFLMILMFPFGSLANELPFSSTGKYMAGDWNGVRSELKNKGYDFTLEYGSMVTSNISGGYNKDRTARYSDQYIIGADFDLQKIAGITDGEFKVSVIDRNGRDLTSDRIQDPRAPVIGSTVNSNYGRGQTWHAAQFWYRQSWYAKTIDLKLGLMPVGEDFDNNGCYFQNLSLCGSLAGHGAGVWYNTPIGQWGARLRYNFTPQVYLQTGAFMYNPNYATRSGSFQLDNTGRLGNMYLMEFGYTPTLGANKLPGAWKVGAWYNTAKASDVLKDAEGDDYVTSQRPPATHDGRYGGWIYLLQQVTADPRSPRGGLSLFWHLAMNDRDTATMDYQTQIGAIYKGPFSGRGQDYIGFGVSKMHENSKVARRAQLLNDKKGLDDYDNPAWTPVRDAEYVAELHYSFVVTPWLTLRPNVQLLIDPGGVSEIDDAWVVGTQITIKL</sequence>
<dbReference type="GO" id="GO:0008643">
    <property type="term" value="P:carbohydrate transport"/>
    <property type="evidence" value="ECO:0007669"/>
    <property type="project" value="InterPro"/>
</dbReference>
<dbReference type="InterPro" id="IPR007049">
    <property type="entry name" value="Carb-sel_porin_OprB"/>
</dbReference>
<reference evidence="3 4" key="1">
    <citation type="submission" date="2018-06" db="EMBL/GenBank/DDBJ databases">
        <authorList>
            <consortium name="Pathogen Informatics"/>
            <person name="Doyle S."/>
        </authorList>
    </citation>
    <scope>NUCLEOTIDE SEQUENCE [LARGE SCALE GENOMIC DNA]</scope>
    <source>
        <strain evidence="3 4">NCTC8621</strain>
    </source>
</reference>
<proteinExistence type="inferred from homology"/>
<dbReference type="GO" id="GO:0016020">
    <property type="term" value="C:membrane"/>
    <property type="evidence" value="ECO:0007669"/>
    <property type="project" value="InterPro"/>
</dbReference>